<dbReference type="AlphaFoldDB" id="C2KYZ2"/>
<name>C2KYZ2_9FIRM</name>
<reference evidence="1 2" key="1">
    <citation type="submission" date="2009-04" db="EMBL/GenBank/DDBJ databases">
        <authorList>
            <person name="Qin X."/>
            <person name="Bachman B."/>
            <person name="Battles P."/>
            <person name="Bell A."/>
            <person name="Bess C."/>
            <person name="Bickham C."/>
            <person name="Chaboub L."/>
            <person name="Chen D."/>
            <person name="Coyle M."/>
            <person name="Deiros D.R."/>
            <person name="Dinh H."/>
            <person name="Forbes L."/>
            <person name="Fowler G."/>
            <person name="Francisco L."/>
            <person name="Fu Q."/>
            <person name="Gubbala S."/>
            <person name="Hale W."/>
            <person name="Han Y."/>
            <person name="Hemphill L."/>
            <person name="Highlander S.K."/>
            <person name="Hirani K."/>
            <person name="Hogues M."/>
            <person name="Jackson L."/>
            <person name="Jakkamsetti A."/>
            <person name="Javaid M."/>
            <person name="Jiang H."/>
            <person name="Korchina V."/>
            <person name="Kovar C."/>
            <person name="Lara F."/>
            <person name="Lee S."/>
            <person name="Mata R."/>
            <person name="Mathew T."/>
            <person name="Moen C."/>
            <person name="Morales K."/>
            <person name="Munidasa M."/>
            <person name="Nazareth L."/>
            <person name="Ngo R."/>
            <person name="Nguyen L."/>
            <person name="Okwuonu G."/>
            <person name="Ongeri F."/>
            <person name="Patil S."/>
            <person name="Petrosino J."/>
            <person name="Pham C."/>
            <person name="Pham P."/>
            <person name="Pu L.-L."/>
            <person name="Puazo M."/>
            <person name="Raj R."/>
            <person name="Reid J."/>
            <person name="Rouhana J."/>
            <person name="Saada N."/>
            <person name="Shang Y."/>
            <person name="Simmons D."/>
            <person name="Thornton R."/>
            <person name="Warren J."/>
            <person name="Weissenberger G."/>
            <person name="Zhang J."/>
            <person name="Zhang L."/>
            <person name="Zhou C."/>
            <person name="Zhu D."/>
            <person name="Muzny D."/>
            <person name="Worley K."/>
            <person name="Gibbs R."/>
        </authorList>
    </citation>
    <scope>NUCLEOTIDE SEQUENCE [LARGE SCALE GENOMIC DNA]</scope>
    <source>
        <strain evidence="1 2">F0268</strain>
    </source>
</reference>
<dbReference type="RefSeq" id="WP_007156857.1">
    <property type="nucleotide sequence ID" value="NZ_GG668534.1"/>
</dbReference>
<dbReference type="InterPro" id="IPR013321">
    <property type="entry name" value="Arc_rbn_hlx_hlx"/>
</dbReference>
<evidence type="ECO:0008006" key="3">
    <source>
        <dbReference type="Google" id="ProtNLM"/>
    </source>
</evidence>
<dbReference type="Gene3D" id="1.10.1220.10">
    <property type="entry name" value="Met repressor-like"/>
    <property type="match status" value="1"/>
</dbReference>
<dbReference type="InParanoid" id="C2KYZ2"/>
<keyword evidence="2" id="KW-1185">Reference proteome</keyword>
<sequence length="97" mass="11369">MKTISICLEDSVYDELIKMLKEKGQSPQSFFENYTKTVLRERSIPFVVCAPRKDEALPKKEKIEAFQRLEKIRLSSAGNLDYEKERARALEEKLERS</sequence>
<comment type="caution">
    <text evidence="1">The sequence shown here is derived from an EMBL/GenBank/DDBJ whole genome shotgun (WGS) entry which is preliminary data.</text>
</comment>
<proteinExistence type="predicted"/>
<evidence type="ECO:0000313" key="2">
    <source>
        <dbReference type="Proteomes" id="UP000004121"/>
    </source>
</evidence>
<dbReference type="GO" id="GO:0006355">
    <property type="term" value="P:regulation of DNA-templated transcription"/>
    <property type="evidence" value="ECO:0007669"/>
    <property type="project" value="InterPro"/>
</dbReference>
<dbReference type="OrthoDB" id="9804867at2"/>
<gene>
    <name evidence="1" type="ORF">HMPREF6123_1711</name>
</gene>
<organism evidence="1 2">
    <name type="scientific">Oribacterium sinus F0268</name>
    <dbReference type="NCBI Taxonomy" id="585501"/>
    <lineage>
        <taxon>Bacteria</taxon>
        <taxon>Bacillati</taxon>
        <taxon>Bacillota</taxon>
        <taxon>Clostridia</taxon>
        <taxon>Lachnospirales</taxon>
        <taxon>Lachnospiraceae</taxon>
        <taxon>Oribacterium</taxon>
    </lineage>
</organism>
<evidence type="ECO:0000313" key="1">
    <source>
        <dbReference type="EMBL" id="EEJ51002.1"/>
    </source>
</evidence>
<dbReference type="EMBL" id="ACKX01000174">
    <property type="protein sequence ID" value="EEJ51002.1"/>
    <property type="molecule type" value="Genomic_DNA"/>
</dbReference>
<dbReference type="Proteomes" id="UP000004121">
    <property type="component" value="Unassembled WGS sequence"/>
</dbReference>
<dbReference type="HOGENOM" id="CLU_2330159_0_0_9"/>
<accession>C2KYZ2</accession>
<protein>
    <recommendedName>
        <fullName evidence="3">RelB/DinJ family addiction module antitoxin</fullName>
    </recommendedName>
</protein>